<keyword evidence="7" id="KW-1185">Reference proteome</keyword>
<evidence type="ECO:0000256" key="1">
    <source>
        <dbReference type="ARBA" id="ARBA00010633"/>
    </source>
</evidence>
<evidence type="ECO:0000259" key="5">
    <source>
        <dbReference type="Pfam" id="PF13649"/>
    </source>
</evidence>
<dbReference type="AlphaFoldDB" id="A0AAU9IGI7"/>
<organism evidence="6 7">
    <name type="scientific">Blepharisma stoltei</name>
    <dbReference type="NCBI Taxonomy" id="1481888"/>
    <lineage>
        <taxon>Eukaryota</taxon>
        <taxon>Sar</taxon>
        <taxon>Alveolata</taxon>
        <taxon>Ciliophora</taxon>
        <taxon>Postciliodesmatophora</taxon>
        <taxon>Heterotrichea</taxon>
        <taxon>Heterotrichida</taxon>
        <taxon>Blepharismidae</taxon>
        <taxon>Blepharisma</taxon>
    </lineage>
</organism>
<reference evidence="6" key="1">
    <citation type="submission" date="2021-09" db="EMBL/GenBank/DDBJ databases">
        <authorList>
            <consortium name="AG Swart"/>
            <person name="Singh M."/>
            <person name="Singh A."/>
            <person name="Seah K."/>
            <person name="Emmerich C."/>
        </authorList>
    </citation>
    <scope>NUCLEOTIDE SEQUENCE</scope>
    <source>
        <strain evidence="6">ATCC30299</strain>
    </source>
</reference>
<evidence type="ECO:0000256" key="3">
    <source>
        <dbReference type="ARBA" id="ARBA00022679"/>
    </source>
</evidence>
<dbReference type="Proteomes" id="UP001162131">
    <property type="component" value="Unassembled WGS sequence"/>
</dbReference>
<comment type="similarity">
    <text evidence="1">Belongs to the ANT/ATPSC lysine N-methyltransferase family.</text>
</comment>
<feature type="domain" description="Methyltransferase" evidence="5">
    <location>
        <begin position="56"/>
        <end position="127"/>
    </location>
</feature>
<dbReference type="InterPro" id="IPR029063">
    <property type="entry name" value="SAM-dependent_MTases_sf"/>
</dbReference>
<dbReference type="Pfam" id="PF13649">
    <property type="entry name" value="Methyltransf_25"/>
    <property type="match status" value="1"/>
</dbReference>
<name>A0AAU9IGI7_9CILI</name>
<dbReference type="InterPro" id="IPR026170">
    <property type="entry name" value="FAM173A/B"/>
</dbReference>
<dbReference type="GO" id="GO:1905706">
    <property type="term" value="P:regulation of mitochondrial ATP synthesis coupled proton transport"/>
    <property type="evidence" value="ECO:0007669"/>
    <property type="project" value="TreeGrafter"/>
</dbReference>
<comment type="caution">
    <text evidence="6">The sequence shown here is derived from an EMBL/GenBank/DDBJ whole genome shotgun (WGS) entry which is preliminary data.</text>
</comment>
<dbReference type="PANTHER" id="PTHR13610:SF11">
    <property type="entry name" value="METHYLTRANSFERASE DOMAIN-CONTAINING PROTEIN"/>
    <property type="match status" value="1"/>
</dbReference>
<dbReference type="SUPFAM" id="SSF53335">
    <property type="entry name" value="S-adenosyl-L-methionine-dependent methyltransferases"/>
    <property type="match status" value="1"/>
</dbReference>
<dbReference type="InterPro" id="IPR041698">
    <property type="entry name" value="Methyltransf_25"/>
</dbReference>
<dbReference type="CDD" id="cd02440">
    <property type="entry name" value="AdoMet_MTases"/>
    <property type="match status" value="1"/>
</dbReference>
<proteinExistence type="inferred from homology"/>
<dbReference type="GO" id="GO:0005739">
    <property type="term" value="C:mitochondrion"/>
    <property type="evidence" value="ECO:0007669"/>
    <property type="project" value="TreeGrafter"/>
</dbReference>
<accession>A0AAU9IGI7</accession>
<keyword evidence="2" id="KW-0489">Methyltransferase</keyword>
<dbReference type="EMBL" id="CAJZBQ010000012">
    <property type="protein sequence ID" value="CAG9314554.1"/>
    <property type="molecule type" value="Genomic_DNA"/>
</dbReference>
<evidence type="ECO:0000313" key="6">
    <source>
        <dbReference type="EMBL" id="CAG9314554.1"/>
    </source>
</evidence>
<keyword evidence="3" id="KW-0808">Transferase</keyword>
<dbReference type="PANTHER" id="PTHR13610">
    <property type="entry name" value="METHYLTRANSFERASE DOMAIN-CONTAINING PROTEIN"/>
    <property type="match status" value="1"/>
</dbReference>
<sequence>MSDEEWAPFNQDEIDIFGNDLWCEQDYLAPFWPSTDTRSEGLLNSFDIRNDDVLYDLGCGDGRILIEAVRKGANKCIGIEYDEALVEKGKEKVREAGLEDKIEIKHGNFLEIDLSDATLIYVFLLPKAVELLTPRFVALMNAGKLRIIGSVLYELKEWPYSFISKPEIASFLYFKEMPNLTNNQ</sequence>
<dbReference type="GO" id="GO:0016279">
    <property type="term" value="F:protein-lysine N-methyltransferase activity"/>
    <property type="evidence" value="ECO:0007669"/>
    <property type="project" value="InterPro"/>
</dbReference>
<dbReference type="Gene3D" id="3.40.50.150">
    <property type="entry name" value="Vaccinia Virus protein VP39"/>
    <property type="match status" value="1"/>
</dbReference>
<evidence type="ECO:0000256" key="2">
    <source>
        <dbReference type="ARBA" id="ARBA00022603"/>
    </source>
</evidence>
<protein>
    <recommendedName>
        <fullName evidence="5">Methyltransferase domain-containing protein</fullName>
    </recommendedName>
</protein>
<gene>
    <name evidence="6" type="ORF">BSTOLATCC_MIC11556</name>
</gene>
<dbReference type="GO" id="GO:0032259">
    <property type="term" value="P:methylation"/>
    <property type="evidence" value="ECO:0007669"/>
    <property type="project" value="UniProtKB-KW"/>
</dbReference>
<evidence type="ECO:0000313" key="7">
    <source>
        <dbReference type="Proteomes" id="UP001162131"/>
    </source>
</evidence>
<evidence type="ECO:0000256" key="4">
    <source>
        <dbReference type="ARBA" id="ARBA00022691"/>
    </source>
</evidence>
<keyword evidence="4" id="KW-0949">S-adenosyl-L-methionine</keyword>